<sequence>MQVVRVTHIQAAELTDQHFTRPAEFDLPSYWTEYVSLTNHFPAHGRGNQSQKKAKMKAALSTRIPAQRGNYTARNKKKHFYLQYACAGFVSGPLTLPQKGLEPLAPIMTVA</sequence>
<proteinExistence type="predicted"/>
<organism evidence="1 2">
    <name type="scientific">Dictyobacter kobayashii</name>
    <dbReference type="NCBI Taxonomy" id="2014872"/>
    <lineage>
        <taxon>Bacteria</taxon>
        <taxon>Bacillati</taxon>
        <taxon>Chloroflexota</taxon>
        <taxon>Ktedonobacteria</taxon>
        <taxon>Ktedonobacterales</taxon>
        <taxon>Dictyobacteraceae</taxon>
        <taxon>Dictyobacter</taxon>
    </lineage>
</organism>
<dbReference type="EMBL" id="BIFS01000002">
    <property type="protein sequence ID" value="GCE23768.1"/>
    <property type="molecule type" value="Genomic_DNA"/>
</dbReference>
<keyword evidence="2" id="KW-1185">Reference proteome</keyword>
<dbReference type="AlphaFoldDB" id="A0A402AXF1"/>
<evidence type="ECO:0000313" key="2">
    <source>
        <dbReference type="Proteomes" id="UP000287188"/>
    </source>
</evidence>
<evidence type="ECO:0000313" key="1">
    <source>
        <dbReference type="EMBL" id="GCE23768.1"/>
    </source>
</evidence>
<dbReference type="Proteomes" id="UP000287188">
    <property type="component" value="Unassembled WGS sequence"/>
</dbReference>
<comment type="caution">
    <text evidence="1">The sequence shown here is derived from an EMBL/GenBank/DDBJ whole genome shotgun (WGS) entry which is preliminary data.</text>
</comment>
<protein>
    <submittedName>
        <fullName evidence="1">Uncharacterized protein</fullName>
    </submittedName>
</protein>
<name>A0A402AXF1_9CHLR</name>
<accession>A0A402AXF1</accession>
<reference evidence="2" key="1">
    <citation type="submission" date="2018-12" db="EMBL/GenBank/DDBJ databases">
        <title>Tengunoibacter tsumagoiensis gen. nov., sp. nov., Dictyobacter kobayashii sp. nov., D. alpinus sp. nov., and D. joshuensis sp. nov. and description of Dictyobacteraceae fam. nov. within the order Ktedonobacterales isolated from Tengu-no-mugimeshi.</title>
        <authorList>
            <person name="Wang C.M."/>
            <person name="Zheng Y."/>
            <person name="Sakai Y."/>
            <person name="Toyoda A."/>
            <person name="Minakuchi Y."/>
            <person name="Abe K."/>
            <person name="Yokota A."/>
            <person name="Yabe S."/>
        </authorList>
    </citation>
    <scope>NUCLEOTIDE SEQUENCE [LARGE SCALE GENOMIC DNA]</scope>
    <source>
        <strain evidence="2">Uno11</strain>
    </source>
</reference>
<gene>
    <name evidence="1" type="ORF">KDK_75680</name>
</gene>